<dbReference type="Proteomes" id="UP000298127">
    <property type="component" value="Unassembled WGS sequence"/>
</dbReference>
<dbReference type="EMBL" id="SPQZ01000001">
    <property type="protein sequence ID" value="TFV99727.1"/>
    <property type="molecule type" value="Genomic_DNA"/>
</dbReference>
<keyword evidence="1" id="KW-0175">Coiled coil</keyword>
<name>A0A4Y9R601_9MICO</name>
<keyword evidence="4" id="KW-1185">Reference proteome</keyword>
<proteinExistence type="predicted"/>
<comment type="caution">
    <text evidence="3">The sequence shown here is derived from an EMBL/GenBank/DDBJ whole genome shotgun (WGS) entry which is preliminary data.</text>
</comment>
<evidence type="ECO:0000313" key="4">
    <source>
        <dbReference type="Proteomes" id="UP000298127"/>
    </source>
</evidence>
<organism evidence="3 4">
    <name type="scientific">Orlajensenia leifsoniae</name>
    <dbReference type="NCBI Taxonomy" id="2561933"/>
    <lineage>
        <taxon>Bacteria</taxon>
        <taxon>Bacillati</taxon>
        <taxon>Actinomycetota</taxon>
        <taxon>Actinomycetes</taxon>
        <taxon>Micrococcales</taxon>
        <taxon>Microbacteriaceae</taxon>
        <taxon>Orlajensenia</taxon>
    </lineage>
</organism>
<reference evidence="3 4" key="1">
    <citation type="journal article" date="2018" name="J. Microbiol.">
        <title>Leifsonia flava sp. nov., a novel actinobacterium isolated from the rhizosphere of Aquilegia viridiflora.</title>
        <authorList>
            <person name="Cai Y."/>
            <person name="Tao W.Z."/>
            <person name="Ma Y.J."/>
            <person name="Cheng J."/>
            <person name="Zhang M.Y."/>
            <person name="Zhang Y.X."/>
        </authorList>
    </citation>
    <scope>NUCLEOTIDE SEQUENCE [LARGE SCALE GENOMIC DNA]</scope>
    <source>
        <strain evidence="3 4">SYP-B2174</strain>
    </source>
</reference>
<sequence length="335" mass="34385">MGDVLSGGVMVAIAAVLWIAYLVPSWLHRRQYLATERNAVRLQQTLRILAETAETPEAVRLETTARAVAAQEHVLRERAAAERARLKAEATIATEARRAAEREAAEAVRRARAAAARAAAEAGRARSRARTLRRSRALTSLGLLLSLGALVAGVVSGALGATWTLAVAGLGGTAVALFVLSSLAKAGRRVPASGVVAPVAVSEQFVPVEFADAAPVATRAAWTPQPLPKPLTLARGTVAAAAMDSVDEAAALRRAAVFAAMSEKAAAMNAGAPVPLRRAPAAAAPAAASGTAQAVAPATASAPGVDSRFARMGIVDDATPGMSDLDAVLRRRRVG</sequence>
<accession>A0A4Y9R601</accession>
<keyword evidence="2" id="KW-0472">Membrane</keyword>
<feature type="transmembrane region" description="Helical" evidence="2">
    <location>
        <begin position="161"/>
        <end position="180"/>
    </location>
</feature>
<evidence type="ECO:0000256" key="2">
    <source>
        <dbReference type="SAM" id="Phobius"/>
    </source>
</evidence>
<keyword evidence="2" id="KW-1133">Transmembrane helix</keyword>
<feature type="transmembrane region" description="Helical" evidence="2">
    <location>
        <begin position="6"/>
        <end position="27"/>
    </location>
</feature>
<evidence type="ECO:0000313" key="3">
    <source>
        <dbReference type="EMBL" id="TFV99727.1"/>
    </source>
</evidence>
<protein>
    <recommendedName>
        <fullName evidence="5">Large exoprotein</fullName>
    </recommendedName>
</protein>
<feature type="transmembrane region" description="Helical" evidence="2">
    <location>
        <begin position="137"/>
        <end position="155"/>
    </location>
</feature>
<dbReference type="RefSeq" id="WP_135118626.1">
    <property type="nucleotide sequence ID" value="NZ_SPQZ01000001.1"/>
</dbReference>
<evidence type="ECO:0008006" key="5">
    <source>
        <dbReference type="Google" id="ProtNLM"/>
    </source>
</evidence>
<keyword evidence="2" id="KW-0812">Transmembrane</keyword>
<gene>
    <name evidence="3" type="ORF">E4M00_00530</name>
</gene>
<dbReference type="AlphaFoldDB" id="A0A4Y9R601"/>
<feature type="coiled-coil region" evidence="1">
    <location>
        <begin position="76"/>
        <end position="117"/>
    </location>
</feature>
<evidence type="ECO:0000256" key="1">
    <source>
        <dbReference type="SAM" id="Coils"/>
    </source>
</evidence>